<dbReference type="InterPro" id="IPR050765">
    <property type="entry name" value="Riboflavin_Biosynth_HTPR"/>
</dbReference>
<name>A0ABT2K2G8_9ACTN</name>
<gene>
    <name evidence="2" type="ORF">LHJ74_30085</name>
</gene>
<accession>A0ABT2K2G8</accession>
<dbReference type="Proteomes" id="UP001156389">
    <property type="component" value="Unassembled WGS sequence"/>
</dbReference>
<dbReference type="SUPFAM" id="SSF53597">
    <property type="entry name" value="Dihydrofolate reductase-like"/>
    <property type="match status" value="1"/>
</dbReference>
<protein>
    <submittedName>
        <fullName evidence="2">Dihydrofolate reductase family protein</fullName>
    </submittedName>
</protein>
<keyword evidence="3" id="KW-1185">Reference proteome</keyword>
<dbReference type="Pfam" id="PF01872">
    <property type="entry name" value="RibD_C"/>
    <property type="match status" value="1"/>
</dbReference>
<dbReference type="PANTHER" id="PTHR38011">
    <property type="entry name" value="DIHYDROFOLATE REDUCTASE FAMILY PROTEIN (AFU_ORTHOLOGUE AFUA_8G06820)"/>
    <property type="match status" value="1"/>
</dbReference>
<proteinExistence type="predicted"/>
<dbReference type="InterPro" id="IPR002734">
    <property type="entry name" value="RibDG_C"/>
</dbReference>
<organism evidence="2 3">
    <name type="scientific">Streptomyces gossypii</name>
    <dbReference type="NCBI Taxonomy" id="2883101"/>
    <lineage>
        <taxon>Bacteria</taxon>
        <taxon>Bacillati</taxon>
        <taxon>Actinomycetota</taxon>
        <taxon>Actinomycetes</taxon>
        <taxon>Kitasatosporales</taxon>
        <taxon>Streptomycetaceae</taxon>
        <taxon>Streptomyces</taxon>
    </lineage>
</organism>
<evidence type="ECO:0000313" key="2">
    <source>
        <dbReference type="EMBL" id="MCT2594108.1"/>
    </source>
</evidence>
<feature type="domain" description="Bacterial bifunctional deaminase-reductase C-terminal" evidence="1">
    <location>
        <begin position="15"/>
        <end position="183"/>
    </location>
</feature>
<comment type="caution">
    <text evidence="2">The sequence shown here is derived from an EMBL/GenBank/DDBJ whole genome shotgun (WGS) entry which is preliminary data.</text>
</comment>
<dbReference type="InterPro" id="IPR024072">
    <property type="entry name" value="DHFR-like_dom_sf"/>
</dbReference>
<dbReference type="RefSeq" id="WP_260221417.1">
    <property type="nucleotide sequence ID" value="NZ_JAJAGO010000018.1"/>
</dbReference>
<evidence type="ECO:0000259" key="1">
    <source>
        <dbReference type="Pfam" id="PF01872"/>
    </source>
</evidence>
<evidence type="ECO:0000313" key="3">
    <source>
        <dbReference type="Proteomes" id="UP001156389"/>
    </source>
</evidence>
<dbReference type="EMBL" id="JAJAGO010000018">
    <property type="protein sequence ID" value="MCT2594108.1"/>
    <property type="molecule type" value="Genomic_DNA"/>
</dbReference>
<sequence>MTTPVGEEIPMAAARKVVAGLFVSLDGVVEAPEAWHFPYVNEEMGAAVGQMHAEADTMLMGRVTYEAFAAVWPHQTGPMADAINGIRKLVASTTLHEPGWNNATVIDGDVIAAVKDLKQQPGRNINLSGSISLTRALLEFGLLDELRLLVHPLVLGTGQRLFPDGTSQVPLALTRSAVFSTGVLDLTYQPA</sequence>
<dbReference type="PANTHER" id="PTHR38011:SF11">
    <property type="entry name" value="2,5-DIAMINO-6-RIBOSYLAMINO-4(3H)-PYRIMIDINONE 5'-PHOSPHATE REDUCTASE"/>
    <property type="match status" value="1"/>
</dbReference>
<reference evidence="2 3" key="1">
    <citation type="submission" date="2021-10" db="EMBL/GenBank/DDBJ databases">
        <title>Streptomyces gossypii sp. nov., isolated from soil collected from cotton field.</title>
        <authorList>
            <person name="Ge X."/>
            <person name="Chen X."/>
            <person name="Liu W."/>
        </authorList>
    </citation>
    <scope>NUCLEOTIDE SEQUENCE [LARGE SCALE GENOMIC DNA]</scope>
    <source>
        <strain evidence="2 3">N2-109</strain>
    </source>
</reference>
<dbReference type="Gene3D" id="3.40.430.10">
    <property type="entry name" value="Dihydrofolate Reductase, subunit A"/>
    <property type="match status" value="1"/>
</dbReference>